<evidence type="ECO:0000256" key="7">
    <source>
        <dbReference type="ARBA" id="ARBA00022840"/>
    </source>
</evidence>
<dbReference type="CDD" id="cd18809">
    <property type="entry name" value="SF1_C_RecD"/>
    <property type="match status" value="1"/>
</dbReference>
<keyword evidence="5" id="KW-0347">Helicase</keyword>
<evidence type="ECO:0000256" key="2">
    <source>
        <dbReference type="ARBA" id="ARBA00022741"/>
    </source>
</evidence>
<protein>
    <submittedName>
        <fullName evidence="12">Recbcd enzyme subunit recd</fullName>
    </submittedName>
</protein>
<dbReference type="Proteomes" id="UP000507962">
    <property type="component" value="Unassembled WGS sequence"/>
</dbReference>
<keyword evidence="7" id="KW-0067">ATP-binding</keyword>
<keyword evidence="1" id="KW-0540">Nuclease</keyword>
<dbReference type="AlphaFoldDB" id="A0A4U8YYL0"/>
<evidence type="ECO:0000256" key="5">
    <source>
        <dbReference type="ARBA" id="ARBA00022806"/>
    </source>
</evidence>
<dbReference type="GO" id="GO:0017116">
    <property type="term" value="F:single-stranded DNA helicase activity"/>
    <property type="evidence" value="ECO:0007669"/>
    <property type="project" value="TreeGrafter"/>
</dbReference>
<keyword evidence="13" id="KW-1185">Reference proteome</keyword>
<name>A0A4U8YYL0_9BACT</name>
<keyword evidence="4" id="KW-0378">Hydrolase</keyword>
<keyword evidence="2" id="KW-0547">Nucleotide-binding</keyword>
<gene>
    <name evidence="12" type="ORF">MSL71_43030</name>
</gene>
<dbReference type="HAMAP" id="MF_01487">
    <property type="entry name" value="RecD"/>
    <property type="match status" value="1"/>
</dbReference>
<dbReference type="PANTHER" id="PTHR43788">
    <property type="entry name" value="DNA2/NAM7 HELICASE FAMILY MEMBER"/>
    <property type="match status" value="1"/>
</dbReference>
<evidence type="ECO:0000313" key="13">
    <source>
        <dbReference type="Proteomes" id="UP000507962"/>
    </source>
</evidence>
<evidence type="ECO:0000256" key="8">
    <source>
        <dbReference type="ARBA" id="ARBA00023125"/>
    </source>
</evidence>
<dbReference type="InterPro" id="IPR050534">
    <property type="entry name" value="Coronavir_polyprotein_1ab"/>
</dbReference>
<keyword evidence="8" id="KW-0238">DNA-binding</keyword>
<keyword evidence="6" id="KW-0269">Exonuclease</keyword>
<evidence type="ECO:0000313" key="12">
    <source>
        <dbReference type="EMBL" id="VFQ46633.1"/>
    </source>
</evidence>
<sequence>MNLKQESMGQVKEEPGGVPGWDAWTEQGFSLTDVSFASFLAKKHGQDQAVFLAAALVSRECRHGHVCVNLNRFAGVGVAGCTWEKDGAAWGAHLRALGAAGGEDDETLLVLDGRDRLYLRRYHRFQQAVARYMGMETRLDEPAREEMAALTEGLDRYFPGPSDGEPDRQKLAAAVALVTRFCVISGGPGTGKTTTVTKILALLVEQHRRRFSGAPVIALAAPTGKAAARLMESVAGAVDRLGLSDAVNAALPREAATIHRLLGSLGRGSRELFRSGETLPCDILVVDEASMVDLPLMGRLVRSLAPSTRLILMGDRDQLASVEAGSVMGDLCYGKRGDTVSEAQGRVLTELTGIPLPTGHNLPPLADAVTTLTKSYRFGDCPGIGEAAGAANRGDAKALAGITARGFCLAGPSTGQSAEEWLEAEVRRHLAGYGRLSDPREMLTALDRFRILCAVRKGFSGVGRINRLVERCLGLGGGELWYPGRPVMVTENDYTLGLFNGDTGITVRRDGELAVAFPDESGGMRYIHSARLPRVETVFAMTVHKSQGSEFTHVVLVLPESDAPVLTRELVYTGITRAREEVAVWSAPEILEKALGRRTQRASGLRELLWKKGG</sequence>
<dbReference type="EMBL" id="CAADHO010000010">
    <property type="protein sequence ID" value="VFQ46633.1"/>
    <property type="molecule type" value="Genomic_DNA"/>
</dbReference>
<dbReference type="SUPFAM" id="SSF52540">
    <property type="entry name" value="P-loop containing nucleoside triphosphate hydrolases"/>
    <property type="match status" value="2"/>
</dbReference>
<keyword evidence="3" id="KW-0227">DNA damage</keyword>
<dbReference type="Gene3D" id="3.40.50.300">
    <property type="entry name" value="P-loop containing nucleotide triphosphate hydrolases"/>
    <property type="match status" value="3"/>
</dbReference>
<evidence type="ECO:0000259" key="11">
    <source>
        <dbReference type="SMART" id="SM00382"/>
    </source>
</evidence>
<dbReference type="InterPro" id="IPR027417">
    <property type="entry name" value="P-loop_NTPase"/>
</dbReference>
<accession>A0A4U8YYL0</accession>
<dbReference type="NCBIfam" id="TIGR01447">
    <property type="entry name" value="recD"/>
    <property type="match status" value="1"/>
</dbReference>
<dbReference type="GO" id="GO:0008854">
    <property type="term" value="F:exodeoxyribonuclease V activity"/>
    <property type="evidence" value="ECO:0007669"/>
    <property type="project" value="InterPro"/>
</dbReference>
<dbReference type="Gene3D" id="1.10.10.1020">
    <property type="entry name" value="RecBCD complex, subunit RecD, N-terminal domain"/>
    <property type="match status" value="1"/>
</dbReference>
<dbReference type="GO" id="GO:0006310">
    <property type="term" value="P:DNA recombination"/>
    <property type="evidence" value="ECO:0007669"/>
    <property type="project" value="InterPro"/>
</dbReference>
<reference evidence="12 13" key="1">
    <citation type="submission" date="2019-03" db="EMBL/GenBank/DDBJ databases">
        <authorList>
            <person name="Nijsse B."/>
        </authorList>
    </citation>
    <scope>NUCLEOTIDE SEQUENCE [LARGE SCALE GENOMIC DNA]</scope>
    <source>
        <strain evidence="12">Desulfoluna butyratoxydans MSL71</strain>
    </source>
</reference>
<dbReference type="PANTHER" id="PTHR43788:SF6">
    <property type="entry name" value="DNA HELICASE B"/>
    <property type="match status" value="1"/>
</dbReference>
<evidence type="ECO:0000256" key="10">
    <source>
        <dbReference type="ARBA" id="ARBA00023235"/>
    </source>
</evidence>
<evidence type="ECO:0000256" key="9">
    <source>
        <dbReference type="ARBA" id="ARBA00023204"/>
    </source>
</evidence>
<feature type="domain" description="AAA+ ATPase" evidence="11">
    <location>
        <begin position="178"/>
        <end position="459"/>
    </location>
</feature>
<dbReference type="GO" id="GO:0009338">
    <property type="term" value="C:exodeoxyribonuclease V complex"/>
    <property type="evidence" value="ECO:0007669"/>
    <property type="project" value="InterPro"/>
</dbReference>
<dbReference type="InterPro" id="IPR041851">
    <property type="entry name" value="RecD_N_sf"/>
</dbReference>
<organism evidence="12 13">
    <name type="scientific">Desulfoluna butyratoxydans</name>
    <dbReference type="NCBI Taxonomy" id="231438"/>
    <lineage>
        <taxon>Bacteria</taxon>
        <taxon>Pseudomonadati</taxon>
        <taxon>Thermodesulfobacteriota</taxon>
        <taxon>Desulfobacteria</taxon>
        <taxon>Desulfobacterales</taxon>
        <taxon>Desulfolunaceae</taxon>
        <taxon>Desulfoluna</taxon>
    </lineage>
</organism>
<dbReference type="GO" id="GO:0005524">
    <property type="term" value="F:ATP binding"/>
    <property type="evidence" value="ECO:0007669"/>
    <property type="project" value="UniProtKB-KW"/>
</dbReference>
<dbReference type="CDD" id="cd17933">
    <property type="entry name" value="DEXSc_RecD-like"/>
    <property type="match status" value="1"/>
</dbReference>
<dbReference type="GO" id="GO:0006302">
    <property type="term" value="P:double-strand break repair"/>
    <property type="evidence" value="ECO:0007669"/>
    <property type="project" value="InterPro"/>
</dbReference>
<evidence type="ECO:0000256" key="3">
    <source>
        <dbReference type="ARBA" id="ARBA00022763"/>
    </source>
</evidence>
<dbReference type="InterPro" id="IPR027785">
    <property type="entry name" value="UvrD-like_helicase_C"/>
</dbReference>
<dbReference type="Pfam" id="PF13538">
    <property type="entry name" value="UvrD_C_2"/>
    <property type="match status" value="1"/>
</dbReference>
<dbReference type="SMART" id="SM00382">
    <property type="entry name" value="AAA"/>
    <property type="match status" value="1"/>
</dbReference>
<dbReference type="InterPro" id="IPR049550">
    <property type="entry name" value="RecD_N"/>
</dbReference>
<dbReference type="Pfam" id="PF13245">
    <property type="entry name" value="AAA_19"/>
    <property type="match status" value="1"/>
</dbReference>
<keyword evidence="10" id="KW-0413">Isomerase</keyword>
<evidence type="ECO:0000256" key="6">
    <source>
        <dbReference type="ARBA" id="ARBA00022839"/>
    </source>
</evidence>
<evidence type="ECO:0000256" key="1">
    <source>
        <dbReference type="ARBA" id="ARBA00022722"/>
    </source>
</evidence>
<keyword evidence="9" id="KW-0234">DNA repair</keyword>
<evidence type="ECO:0000256" key="4">
    <source>
        <dbReference type="ARBA" id="ARBA00022801"/>
    </source>
</evidence>
<dbReference type="InterPro" id="IPR003593">
    <property type="entry name" value="AAA+_ATPase"/>
</dbReference>
<dbReference type="Pfam" id="PF21185">
    <property type="entry name" value="RecD_N"/>
    <property type="match status" value="1"/>
</dbReference>
<proteinExistence type="inferred from homology"/>
<dbReference type="InterPro" id="IPR006344">
    <property type="entry name" value="RecD"/>
</dbReference>
<dbReference type="GO" id="GO:0003677">
    <property type="term" value="F:DNA binding"/>
    <property type="evidence" value="ECO:0007669"/>
    <property type="project" value="UniProtKB-KW"/>
</dbReference>